<dbReference type="InterPro" id="IPR029063">
    <property type="entry name" value="SAM-dependent_MTases_sf"/>
</dbReference>
<comment type="catalytic activity">
    <reaction evidence="5">
        <text>L-glutaminyl-[peptide chain release factor] + S-adenosyl-L-methionine = N(5)-methyl-L-glutaminyl-[peptide chain release factor] + S-adenosyl-L-homocysteine + H(+)</text>
        <dbReference type="Rhea" id="RHEA:42896"/>
        <dbReference type="Rhea" id="RHEA-COMP:10271"/>
        <dbReference type="Rhea" id="RHEA-COMP:10272"/>
        <dbReference type="ChEBI" id="CHEBI:15378"/>
        <dbReference type="ChEBI" id="CHEBI:30011"/>
        <dbReference type="ChEBI" id="CHEBI:57856"/>
        <dbReference type="ChEBI" id="CHEBI:59789"/>
        <dbReference type="ChEBI" id="CHEBI:61891"/>
        <dbReference type="EC" id="2.1.1.297"/>
    </reaction>
</comment>
<evidence type="ECO:0000256" key="4">
    <source>
        <dbReference type="ARBA" id="ARBA00022691"/>
    </source>
</evidence>
<evidence type="ECO:0000313" key="9">
    <source>
        <dbReference type="EMBL" id="BDR52622.1"/>
    </source>
</evidence>
<evidence type="ECO:0000256" key="3">
    <source>
        <dbReference type="ARBA" id="ARBA00022679"/>
    </source>
</evidence>
<dbReference type="InterPro" id="IPR007848">
    <property type="entry name" value="Small_mtfrase_dom"/>
</dbReference>
<dbReference type="GO" id="GO:0008168">
    <property type="term" value="F:methyltransferase activity"/>
    <property type="evidence" value="ECO:0007669"/>
    <property type="project" value="UniProtKB-KW"/>
</dbReference>
<dbReference type="GO" id="GO:0032259">
    <property type="term" value="P:methylation"/>
    <property type="evidence" value="ECO:0007669"/>
    <property type="project" value="UniProtKB-KW"/>
</dbReference>
<dbReference type="Gene3D" id="3.40.50.150">
    <property type="entry name" value="Vaccinia Virus protein VP39"/>
    <property type="match status" value="1"/>
</dbReference>
<keyword evidence="10" id="KW-1185">Reference proteome</keyword>
<evidence type="ECO:0000256" key="2">
    <source>
        <dbReference type="ARBA" id="ARBA00022603"/>
    </source>
</evidence>
<dbReference type="Pfam" id="PF17827">
    <property type="entry name" value="PrmC_N"/>
    <property type="match status" value="1"/>
</dbReference>
<feature type="region of interest" description="Disordered" evidence="6">
    <location>
        <begin position="1"/>
        <end position="21"/>
    </location>
</feature>
<dbReference type="CDD" id="cd02440">
    <property type="entry name" value="AdoMet_MTases"/>
    <property type="match status" value="1"/>
</dbReference>
<sequence>MSMVESAESAEDSRRSQATDMPVQTVLAQASQLLAAAGIDTPDNDARLLLAEACQTNLHELDKALLMRQTLGELAAGSMPAGESLVETELAGHLAAASFEGFIERRVQREPLQYIVGHTPFRFLDLAVGPGVFIPRPETESVVQAGLDWLAGEQTTRERLTGKRHTAGRLEEPLVVDLCAGSGAIGLAVATEVSRAQVWAVEASEEAAVWTRRNYERYRPDIEAHGSKYHLILGDAASAATLTDLDGQVDLLISNPPYVPESQVPTQPEVAQWDPPQALYGASADGTALPRRIISRAASLLRPGGCFVMEHDPSQSQTLRECAQAVGFSQSSTGQDMTGRDRYLFAIR</sequence>
<evidence type="ECO:0000256" key="1">
    <source>
        <dbReference type="ARBA" id="ARBA00012771"/>
    </source>
</evidence>
<accession>A0ABN6SC05</accession>
<dbReference type="InterPro" id="IPR050320">
    <property type="entry name" value="N5-glutamine_MTase"/>
</dbReference>
<dbReference type="NCBIfam" id="TIGR03534">
    <property type="entry name" value="RF_mod_PrmC"/>
    <property type="match status" value="1"/>
</dbReference>
<feature type="domain" description="Methyltransferase small" evidence="7">
    <location>
        <begin position="175"/>
        <end position="263"/>
    </location>
</feature>
<evidence type="ECO:0000256" key="6">
    <source>
        <dbReference type="SAM" id="MobiDB-lite"/>
    </source>
</evidence>
<dbReference type="PANTHER" id="PTHR18895">
    <property type="entry name" value="HEMK METHYLTRANSFERASE"/>
    <property type="match status" value="1"/>
</dbReference>
<dbReference type="NCBIfam" id="TIGR00536">
    <property type="entry name" value="hemK_fam"/>
    <property type="match status" value="1"/>
</dbReference>
<dbReference type="EC" id="2.1.1.297" evidence="1"/>
<dbReference type="InterPro" id="IPR002052">
    <property type="entry name" value="DNA_methylase_N6_adenine_CS"/>
</dbReference>
<dbReference type="SUPFAM" id="SSF53335">
    <property type="entry name" value="S-adenosyl-L-methionine-dependent methyltransferases"/>
    <property type="match status" value="1"/>
</dbReference>
<proteinExistence type="predicted"/>
<dbReference type="Gene3D" id="1.10.8.10">
    <property type="entry name" value="DNA helicase RuvA subunit, C-terminal domain"/>
    <property type="match status" value="1"/>
</dbReference>
<keyword evidence="3" id="KW-0808">Transferase</keyword>
<name>A0ABN6SC05_9BIFI</name>
<dbReference type="Pfam" id="PF05175">
    <property type="entry name" value="MTS"/>
    <property type="match status" value="1"/>
</dbReference>
<evidence type="ECO:0000256" key="5">
    <source>
        <dbReference type="ARBA" id="ARBA00048391"/>
    </source>
</evidence>
<evidence type="ECO:0000259" key="8">
    <source>
        <dbReference type="Pfam" id="PF17827"/>
    </source>
</evidence>
<dbReference type="PANTHER" id="PTHR18895:SF74">
    <property type="entry name" value="MTRF1L RELEASE FACTOR GLUTAMINE METHYLTRANSFERASE"/>
    <property type="match status" value="1"/>
</dbReference>
<gene>
    <name evidence="9" type="primary">prmC</name>
    <name evidence="9" type="ORF">KIM372_05290</name>
</gene>
<dbReference type="PROSITE" id="PS00092">
    <property type="entry name" value="N6_MTASE"/>
    <property type="match status" value="1"/>
</dbReference>
<protein>
    <recommendedName>
        <fullName evidence="1">peptide chain release factor N(5)-glutamine methyltransferase</fullName>
        <ecNumber evidence="1">2.1.1.297</ecNumber>
    </recommendedName>
</protein>
<evidence type="ECO:0000313" key="10">
    <source>
        <dbReference type="Proteomes" id="UP001321766"/>
    </source>
</evidence>
<dbReference type="Proteomes" id="UP001321766">
    <property type="component" value="Chromosome"/>
</dbReference>
<organism evidence="9 10">
    <name type="scientific">Bombiscardovia nodaiensis</name>
    <dbReference type="NCBI Taxonomy" id="2932181"/>
    <lineage>
        <taxon>Bacteria</taxon>
        <taxon>Bacillati</taxon>
        <taxon>Actinomycetota</taxon>
        <taxon>Actinomycetes</taxon>
        <taxon>Bifidobacteriales</taxon>
        <taxon>Bifidobacteriaceae</taxon>
        <taxon>Bombiscardovia</taxon>
    </lineage>
</organism>
<dbReference type="EMBL" id="AP026798">
    <property type="protein sequence ID" value="BDR52622.1"/>
    <property type="molecule type" value="Genomic_DNA"/>
</dbReference>
<keyword evidence="4" id="KW-0949">S-adenosyl-L-methionine</keyword>
<dbReference type="InterPro" id="IPR040758">
    <property type="entry name" value="PrmC_N"/>
</dbReference>
<feature type="domain" description="Release factor glutamine methyltransferase N-terminal" evidence="8">
    <location>
        <begin position="26"/>
        <end position="60"/>
    </location>
</feature>
<dbReference type="InterPro" id="IPR019874">
    <property type="entry name" value="RF_methyltr_PrmC"/>
</dbReference>
<keyword evidence="2 9" id="KW-0489">Methyltransferase</keyword>
<evidence type="ECO:0000259" key="7">
    <source>
        <dbReference type="Pfam" id="PF05175"/>
    </source>
</evidence>
<reference evidence="9 10" key="1">
    <citation type="journal article" date="2023" name="Microbiol. Spectr.">
        <title>Symbiosis of Carpenter Bees with Uncharacterized Lactic Acid Bacteria Showing NAD Auxotrophy.</title>
        <authorList>
            <person name="Kawasaki S."/>
            <person name="Ozawa K."/>
            <person name="Mori T."/>
            <person name="Yamamoto A."/>
            <person name="Ito M."/>
            <person name="Ohkuma M."/>
            <person name="Sakamoto M."/>
            <person name="Matsutani M."/>
        </authorList>
    </citation>
    <scope>NUCLEOTIDE SEQUENCE [LARGE SCALE GENOMIC DNA]</scope>
    <source>
        <strain evidence="9 10">Kim37-2</strain>
    </source>
</reference>
<dbReference type="InterPro" id="IPR004556">
    <property type="entry name" value="HemK-like"/>
</dbReference>